<dbReference type="KEGG" id="nwl:NWFMUON74_61720"/>
<reference evidence="3 4" key="1">
    <citation type="submission" date="2020-08" db="EMBL/GenBank/DDBJ databases">
        <title>Genome Sequencing of Nocardia wallacei strain FMUON74 and assembly.</title>
        <authorList>
            <person name="Toyokawa M."/>
            <person name="Uesaka K."/>
        </authorList>
    </citation>
    <scope>NUCLEOTIDE SEQUENCE [LARGE SCALE GENOMIC DNA]</scope>
    <source>
        <strain evidence="3 4">FMUON74</strain>
    </source>
</reference>
<dbReference type="AlphaFoldDB" id="A0A7G1KTA1"/>
<evidence type="ECO:0000256" key="1">
    <source>
        <dbReference type="SAM" id="MobiDB-lite"/>
    </source>
</evidence>
<keyword evidence="2" id="KW-1133">Transmembrane helix</keyword>
<evidence type="ECO:0000256" key="2">
    <source>
        <dbReference type="SAM" id="Phobius"/>
    </source>
</evidence>
<sequence>MSQPTNVVDLVTRQVLERLPEWAGHQVDRALADARAEARARFEEFLADLETTGPAPAAPPEVKSDARDRAQRTAIQGAVATVVVAVLLAIAGVVGGSGFDFTSGEAWKTVLGAALGAVVAAGTAYVQRLISPPRNQVAEDPER</sequence>
<keyword evidence="4" id="KW-1185">Reference proteome</keyword>
<dbReference type="EMBL" id="AP023396">
    <property type="protein sequence ID" value="BCK58400.1"/>
    <property type="molecule type" value="Genomic_DNA"/>
</dbReference>
<keyword evidence="2" id="KW-0472">Membrane</keyword>
<dbReference type="Proteomes" id="UP000516173">
    <property type="component" value="Chromosome"/>
</dbReference>
<dbReference type="RefSeq" id="WP_187685154.1">
    <property type="nucleotide sequence ID" value="NZ_AP023396.1"/>
</dbReference>
<dbReference type="GeneID" id="80350580"/>
<feature type="transmembrane region" description="Helical" evidence="2">
    <location>
        <begin position="73"/>
        <end position="94"/>
    </location>
</feature>
<gene>
    <name evidence="3" type="ORF">NWFMUON74_61720</name>
</gene>
<protein>
    <submittedName>
        <fullName evidence="3">Uncharacterized protein</fullName>
    </submittedName>
</protein>
<organism evidence="3 4">
    <name type="scientific">Nocardia wallacei</name>
    <dbReference type="NCBI Taxonomy" id="480035"/>
    <lineage>
        <taxon>Bacteria</taxon>
        <taxon>Bacillati</taxon>
        <taxon>Actinomycetota</taxon>
        <taxon>Actinomycetes</taxon>
        <taxon>Mycobacteriales</taxon>
        <taxon>Nocardiaceae</taxon>
        <taxon>Nocardia</taxon>
    </lineage>
</organism>
<proteinExistence type="predicted"/>
<feature type="transmembrane region" description="Helical" evidence="2">
    <location>
        <begin position="106"/>
        <end position="126"/>
    </location>
</feature>
<accession>A0A7G1KTA1</accession>
<feature type="region of interest" description="Disordered" evidence="1">
    <location>
        <begin position="49"/>
        <end position="69"/>
    </location>
</feature>
<evidence type="ECO:0000313" key="4">
    <source>
        <dbReference type="Proteomes" id="UP000516173"/>
    </source>
</evidence>
<keyword evidence="2" id="KW-0812">Transmembrane</keyword>
<name>A0A7G1KTA1_9NOCA</name>
<evidence type="ECO:0000313" key="3">
    <source>
        <dbReference type="EMBL" id="BCK58400.1"/>
    </source>
</evidence>